<dbReference type="AlphaFoldDB" id="A0A1N5STC9"/>
<keyword evidence="1" id="KW-0472">Membrane</keyword>
<sequence length="1205" mass="137863">MKKIALITLIIFITLIASLPIANSGSPKIIRSYENYNLNETGYSSNSTVKIGLLNRDTEFFNSNYNATSDKYPFYISGSNYYNTSGIYFSTDADNQSINLSWNENESYSMTESYFKASYEGQSISGCFGLKYGSYISIIQGKNVDKLVKLSQNTFYKLSFIFSGKYVIFMINRMNMLCYSNSFMSNSDQNMSKNINLTIQGYYYNLLFQKPALQHSRVTIYQPINKPDAVQLKHQTLNTVVGKDKDLLYDEETGIYFFVRDNNSIVEYNTESNMTKLIYRSSENYIMTAVSDSKDTYWLLRNETGSEYCIAELNNSDLFINFEKVPETPPGKFGTVIINNVLSFYNQTEVTDAFNHQVELSYSNHIIGSLTVVGISQYEDTTYIYYRNKTTLLLLDQNDSKILEFGNFHSISNFTEENGQLICGVSFTSNPESYYYPELNVISRKAINFMDKDEVGLTYEGSMDILNLSTYTQSFYQYSGNLSYVFSGSYISNSYNSFCFYIYNNSGHVNLKINVPKNQLFSPDGYFNFTVTGTCSFESNVSISGISMEGKNKSSYNMNLSSLNSGSYIYTLQILTGSLYYLVYTGTVKVDSSFPTLTFLQSIKNGVFSGEILWSKYYDSAGITRISVDGVNSTINYLNSTVSFFIPLYFKSEYIQFEISFRDKYNVSRSIKIKLEYYNERGSGLFPDISQNQIFSSNKFNITLYGNGNNVSHILLVVRNGSFSKTLNFTSDRKSIHLNLSNGDYSLSTYDLFVAGNTVFEGTVNFTVLSENLRVKDNNTVKNFYSFYGNSKNDSFHFHFSANIEGIWTVKGYHDATNVFSEMVHEENLWLNSSGIRNIFRYNGTTVFYLNYSSINNHNYSSKLNINVNNSIPYFITKSYYYTNTSILNLSKAFSSNGRIYYYQNGKMREFNGSIYLNHSGNFSFKFTIWSSSMNHISHFIWIKFNTSTPEFRLNGFSGVLLKSPSLKLRVAPDGNSHISKVFLILNDREIIEKNLSFTIHFTQDGAYNFTLKIMDRCGNINTTAYFLNVTYYPLIRSIGVSYRMFFQSLVAQSVISGDNTSAMGIRWYINGNYVSSGVYENTSLPVGLDHVSIKVRYGNITKYYGFTVISLSSYFFIPLPIAVFAIYALRNFPVNTNSEALLNTIFSEDDSPLKEVIRRLRRKHFSRKLIRKSFNLLLERNLIKISPDPDGKPRLEILTNNKKK</sequence>
<dbReference type="EMBL" id="LT671858">
    <property type="protein sequence ID" value="SIM39250.1"/>
    <property type="molecule type" value="Genomic_DNA"/>
</dbReference>
<proteinExistence type="predicted"/>
<keyword evidence="1" id="KW-0812">Transmembrane</keyword>
<organism evidence="2 3">
    <name type="scientific">Cuniculiplasma divulgatum</name>
    <dbReference type="NCBI Taxonomy" id="1673428"/>
    <lineage>
        <taxon>Archaea</taxon>
        <taxon>Methanobacteriati</taxon>
        <taxon>Thermoplasmatota</taxon>
        <taxon>Thermoplasmata</taxon>
        <taxon>Thermoplasmatales</taxon>
        <taxon>Cuniculiplasmataceae</taxon>
        <taxon>Cuniculiplasma</taxon>
    </lineage>
</organism>
<protein>
    <submittedName>
        <fullName evidence="2">Cell surface protein</fullName>
    </submittedName>
</protein>
<dbReference type="RefSeq" id="WP_148689536.1">
    <property type="nucleotide sequence ID" value="NZ_LT671858.1"/>
</dbReference>
<evidence type="ECO:0000256" key="1">
    <source>
        <dbReference type="SAM" id="Phobius"/>
    </source>
</evidence>
<gene>
    <name evidence="2" type="ORF">CSP5_0344</name>
</gene>
<reference evidence="2 3" key="1">
    <citation type="submission" date="2016-04" db="EMBL/GenBank/DDBJ databases">
        <authorList>
            <person name="Evans L.H."/>
            <person name="Alamgir A."/>
            <person name="Owens N."/>
            <person name="Weber N.D."/>
            <person name="Virtaneva K."/>
            <person name="Barbian K."/>
            <person name="Babar A."/>
            <person name="Rosenke K."/>
        </authorList>
    </citation>
    <scope>NUCLEOTIDE SEQUENCE [LARGE SCALE GENOMIC DNA]</scope>
    <source>
        <strain evidence="3">S5(T) (JCM 30642 \VKM B-2941)</strain>
    </source>
</reference>
<dbReference type="GeneID" id="41587647"/>
<accession>A0A1N5STC9</accession>
<keyword evidence="1" id="KW-1133">Transmembrane helix</keyword>
<evidence type="ECO:0000313" key="2">
    <source>
        <dbReference type="EMBL" id="SIM39250.1"/>
    </source>
</evidence>
<feature type="transmembrane region" description="Helical" evidence="1">
    <location>
        <begin position="1104"/>
        <end position="1130"/>
    </location>
</feature>
<evidence type="ECO:0000313" key="3">
    <source>
        <dbReference type="Proteomes" id="UP000195607"/>
    </source>
</evidence>
<dbReference type="Proteomes" id="UP000195607">
    <property type="component" value="Chromosome I"/>
</dbReference>
<name>A0A1N5STC9_9ARCH</name>